<dbReference type="Gene3D" id="2.120.10.70">
    <property type="entry name" value="Fucose-specific lectin"/>
    <property type="match status" value="1"/>
</dbReference>
<gene>
    <name evidence="1" type="ORF">IV454_29320</name>
</gene>
<keyword evidence="2" id="KW-1185">Reference proteome</keyword>
<evidence type="ECO:0008006" key="3">
    <source>
        <dbReference type="Google" id="ProtNLM"/>
    </source>
</evidence>
<dbReference type="Proteomes" id="UP000662888">
    <property type="component" value="Chromosome"/>
</dbReference>
<dbReference type="SUPFAM" id="SSF89372">
    <property type="entry name" value="Fucose-specific lectin"/>
    <property type="match status" value="1"/>
</dbReference>
<protein>
    <recommendedName>
        <fullName evidence="3">WD40 repeat domain-containing protein</fullName>
    </recommendedName>
</protein>
<dbReference type="RefSeq" id="WP_206089167.1">
    <property type="nucleotide sequence ID" value="NZ_CP065053.1"/>
</dbReference>
<accession>A0AA49A7L7</accession>
<name>A0AA49A7L7_9BURK</name>
<organism evidence="1 2">
    <name type="scientific">Massilia antarctica</name>
    <dbReference type="NCBI Taxonomy" id="2765360"/>
    <lineage>
        <taxon>Bacteria</taxon>
        <taxon>Pseudomonadati</taxon>
        <taxon>Pseudomonadota</taxon>
        <taxon>Betaproteobacteria</taxon>
        <taxon>Burkholderiales</taxon>
        <taxon>Oxalobacteraceae</taxon>
        <taxon>Telluria group</taxon>
        <taxon>Massilia</taxon>
    </lineage>
</organism>
<evidence type="ECO:0000313" key="1">
    <source>
        <dbReference type="EMBL" id="QPI49489.1"/>
    </source>
</evidence>
<dbReference type="EMBL" id="CP065053">
    <property type="protein sequence ID" value="QPI49489.1"/>
    <property type="molecule type" value="Genomic_DNA"/>
</dbReference>
<proteinExistence type="predicted"/>
<sequence>MNLLKSVDAKSRTNIPVGVATMNDERISLYVIDPEQNLLQLLLSDENNWTGVGLGAPPGVGLISGIGATADPAGTSNGYAFALGDDGNIWANYDGNWASLGPMPNGIIAKAYAGASLGESTVNVFVFGSDGNLYCCTSYGSIPNRWNWSGIPSPFGQPVFGTIGVTGMPDVVNGGPYCLALGQGGNIYCGPNPEWNSLDAPPGVQITEPIGATMAAAMTGASPTGGIYPFATAAIIDSTNNVWTFQFDPSSQQAPFRTPLLSGQGSTPVIGVGAASFEGTGCAIYVLSEDNTLWMYLWTWNPLGTPSAKLVRPVGVAVNMKVACAFIADENGGIWCNTWDQNSGSWACVA</sequence>
<evidence type="ECO:0000313" key="2">
    <source>
        <dbReference type="Proteomes" id="UP000662888"/>
    </source>
</evidence>
<reference evidence="1 2" key="1">
    <citation type="submission" date="2020-11" db="EMBL/GenBank/DDBJ databases">
        <authorList>
            <person name="Sun Q."/>
        </authorList>
    </citation>
    <scope>NUCLEOTIDE SEQUENCE [LARGE SCALE GENOMIC DNA]</scope>
    <source>
        <strain evidence="1 2">P8398</strain>
    </source>
</reference>